<comment type="caution">
    <text evidence="1">The sequence shown here is derived from an EMBL/GenBank/DDBJ whole genome shotgun (WGS) entry which is preliminary data.</text>
</comment>
<reference evidence="1" key="1">
    <citation type="submission" date="2021-03" db="EMBL/GenBank/DDBJ databases">
        <title>Draft genome sequence of rust myrtle Austropuccinia psidii MF-1, a brazilian biotype.</title>
        <authorList>
            <person name="Quecine M.C."/>
            <person name="Pachon D.M.R."/>
            <person name="Bonatelli M.L."/>
            <person name="Correr F.H."/>
            <person name="Franceschini L.M."/>
            <person name="Leite T.F."/>
            <person name="Margarido G.R.A."/>
            <person name="Almeida C.A."/>
            <person name="Ferrarezi J.A."/>
            <person name="Labate C.A."/>
        </authorList>
    </citation>
    <scope>NUCLEOTIDE SEQUENCE</scope>
    <source>
        <strain evidence="1">MF-1</strain>
    </source>
</reference>
<proteinExistence type="predicted"/>
<accession>A0A9Q3D327</accession>
<protein>
    <submittedName>
        <fullName evidence="1">Uncharacterized protein</fullName>
    </submittedName>
</protein>
<evidence type="ECO:0000313" key="1">
    <source>
        <dbReference type="EMBL" id="MBW0493056.1"/>
    </source>
</evidence>
<organism evidence="1 2">
    <name type="scientific">Austropuccinia psidii MF-1</name>
    <dbReference type="NCBI Taxonomy" id="1389203"/>
    <lineage>
        <taxon>Eukaryota</taxon>
        <taxon>Fungi</taxon>
        <taxon>Dikarya</taxon>
        <taxon>Basidiomycota</taxon>
        <taxon>Pucciniomycotina</taxon>
        <taxon>Pucciniomycetes</taxon>
        <taxon>Pucciniales</taxon>
        <taxon>Sphaerophragmiaceae</taxon>
        <taxon>Austropuccinia</taxon>
    </lineage>
</organism>
<gene>
    <name evidence="1" type="ORF">O181_032771</name>
</gene>
<dbReference type="AlphaFoldDB" id="A0A9Q3D327"/>
<name>A0A9Q3D327_9BASI</name>
<keyword evidence="2" id="KW-1185">Reference proteome</keyword>
<dbReference type="EMBL" id="AVOT02011893">
    <property type="protein sequence ID" value="MBW0493056.1"/>
    <property type="molecule type" value="Genomic_DNA"/>
</dbReference>
<sequence length="123" mass="14390">MSEFMIKTKILRQCGGELEHSVRSRNTQKSLAQDIINILEEVTSRTRICSSRMNLETRFNTPWKDSVYKTPKESFNNMKYKSSDTIRKRHIFQSTTHLANTCPKQGKINNIEIEKEHAVEKDD</sequence>
<evidence type="ECO:0000313" key="2">
    <source>
        <dbReference type="Proteomes" id="UP000765509"/>
    </source>
</evidence>
<dbReference type="Proteomes" id="UP000765509">
    <property type="component" value="Unassembled WGS sequence"/>
</dbReference>